<dbReference type="PANTHER" id="PTHR13610">
    <property type="entry name" value="METHYLTRANSFERASE DOMAIN-CONTAINING PROTEIN"/>
    <property type="match status" value="1"/>
</dbReference>
<keyword evidence="2" id="KW-0489">Methyltransferase</keyword>
<comment type="similarity">
    <text evidence="1">Belongs to the ANT/ATPSC lysine N-methyltransferase family.</text>
</comment>
<feature type="region of interest" description="Disordered" evidence="5">
    <location>
        <begin position="1"/>
        <end position="22"/>
    </location>
</feature>
<dbReference type="RefSeq" id="XP_024089097.2">
    <property type="nucleotide sequence ID" value="XM_024233329.3"/>
</dbReference>
<dbReference type="GO" id="GO:1905706">
    <property type="term" value="P:regulation of mitochondrial ATP synthesis coupled proton transport"/>
    <property type="evidence" value="ECO:0007669"/>
    <property type="project" value="TreeGrafter"/>
</dbReference>
<feature type="compositionally biased region" description="Basic and acidic residues" evidence="5">
    <location>
        <begin position="89"/>
        <end position="103"/>
    </location>
</feature>
<dbReference type="GO" id="GO:0016279">
    <property type="term" value="F:protein-lysine N-methyltransferase activity"/>
    <property type="evidence" value="ECO:0007669"/>
    <property type="project" value="InterPro"/>
</dbReference>
<dbReference type="AlphaFoldDB" id="H2NPL8"/>
<feature type="compositionally biased region" description="Pro residues" evidence="5">
    <location>
        <begin position="43"/>
        <end position="55"/>
    </location>
</feature>
<dbReference type="OrthoDB" id="66144at2759"/>
<protein>
    <submittedName>
        <fullName evidence="6">Adenine nucleotide translocase lysine methyltransferase</fullName>
    </submittedName>
</protein>
<dbReference type="eggNOG" id="KOG4058">
    <property type="taxonomic scope" value="Eukaryota"/>
</dbReference>
<reference evidence="6 7" key="1">
    <citation type="submission" date="2008-02" db="EMBL/GenBank/DDBJ databases">
        <title>A 6x draft sequence assembly of the Pongo pygmaeus abelii genome.</title>
        <authorList>
            <person name="Wilson R.K."/>
            <person name="Mardis E."/>
        </authorList>
    </citation>
    <scope>NUCLEOTIDE SEQUENCE [LARGE SCALE GENOMIC DNA]</scope>
</reference>
<dbReference type="PANTHER" id="PTHR13610:SF5">
    <property type="entry name" value="ADENINE NUCLEOTIDE TRANSLOCASE LYSINE N-METHYLTRANSFERASE"/>
    <property type="match status" value="1"/>
</dbReference>
<dbReference type="GeneID" id="100445632"/>
<dbReference type="GO" id="GO:0032259">
    <property type="term" value="P:methylation"/>
    <property type="evidence" value="ECO:0007669"/>
    <property type="project" value="UniProtKB-KW"/>
</dbReference>
<keyword evidence="7" id="KW-1185">Reference proteome</keyword>
<dbReference type="InterPro" id="IPR029063">
    <property type="entry name" value="SAM-dependent_MTases_sf"/>
</dbReference>
<evidence type="ECO:0000313" key="6">
    <source>
        <dbReference type="Ensembl" id="ENSPPYP00000007843.3"/>
    </source>
</evidence>
<dbReference type="KEGG" id="pon:100445632"/>
<dbReference type="Proteomes" id="UP000001595">
    <property type="component" value="Chromosome 16"/>
</dbReference>
<dbReference type="SUPFAM" id="SSF53335">
    <property type="entry name" value="S-adenosyl-L-methionine-dependent methyltransferases"/>
    <property type="match status" value="1"/>
</dbReference>
<reference evidence="6" key="3">
    <citation type="submission" date="2025-09" db="UniProtKB">
        <authorList>
            <consortium name="Ensembl"/>
        </authorList>
    </citation>
    <scope>IDENTIFICATION</scope>
</reference>
<name>H2NPL8_PONAB</name>
<evidence type="ECO:0000256" key="5">
    <source>
        <dbReference type="SAM" id="MobiDB-lite"/>
    </source>
</evidence>
<feature type="compositionally biased region" description="Basic and acidic residues" evidence="5">
    <location>
        <begin position="147"/>
        <end position="161"/>
    </location>
</feature>
<dbReference type="CTD" id="65990"/>
<dbReference type="HOGENOM" id="CLU_599851_0_0_1"/>
<dbReference type="InterPro" id="IPR026170">
    <property type="entry name" value="FAM173A/B"/>
</dbReference>
<sequence length="456" mass="48444">MPSRGLAGAGCPSQRSASTSLPEAESWGCWRLDAVSSRGAAFPPAPWAPAAPREPPAGSGARTAPLQGRLPFLPRQRRAAPFPWGSSPCDRRVYPDSRRDVRSSRAGPACPLPRVASSQHRPQTAVRRADQRSRPSQAWSRTRRGRAREAAARRNPREGSRAGRSAQRNGPTARALPATSGVARRLPAGGRGHTPSPRPGCEGRGPKPGSTLGGRAARPAAMEQDDPAEALTELRERRLGALELLQAAAGSGLAAYAVWALLLQPGFRRVPLRLQVPYVGASARQVEHVLSLLRGRPGKTVDLGSGDGRIVLAAHRCGLRPAVGYELNPWLVALARLHAWRAGCAGSVCYRRKDLWKVSLRDCRNVSVFLAPSVLPLLEDKLRAELPAGARVVSGRFPLPTWQPVAVVGEGLDRVWAYDVPEGGQAGEAISSWIPIQAALGPSSASVPGGLVSQAS</sequence>
<accession>H2NPL8</accession>
<organism evidence="6 7">
    <name type="scientific">Pongo abelii</name>
    <name type="common">Sumatran orangutan</name>
    <name type="synonym">Pongo pygmaeus abelii</name>
    <dbReference type="NCBI Taxonomy" id="9601"/>
    <lineage>
        <taxon>Eukaryota</taxon>
        <taxon>Metazoa</taxon>
        <taxon>Chordata</taxon>
        <taxon>Craniata</taxon>
        <taxon>Vertebrata</taxon>
        <taxon>Euteleostomi</taxon>
        <taxon>Mammalia</taxon>
        <taxon>Eutheria</taxon>
        <taxon>Euarchontoglires</taxon>
        <taxon>Primates</taxon>
        <taxon>Haplorrhini</taxon>
        <taxon>Catarrhini</taxon>
        <taxon>Hominidae</taxon>
        <taxon>Pongo</taxon>
    </lineage>
</organism>
<evidence type="ECO:0000256" key="3">
    <source>
        <dbReference type="ARBA" id="ARBA00022679"/>
    </source>
</evidence>
<evidence type="ECO:0000313" key="7">
    <source>
        <dbReference type="Proteomes" id="UP000001595"/>
    </source>
</evidence>
<keyword evidence="4" id="KW-0949">S-adenosyl-L-methionine</keyword>
<gene>
    <name evidence="6" type="primary">ANTKMT</name>
</gene>
<reference evidence="6" key="2">
    <citation type="submission" date="2025-08" db="UniProtKB">
        <authorList>
            <consortium name="Ensembl"/>
        </authorList>
    </citation>
    <scope>IDENTIFICATION</scope>
</reference>
<keyword evidence="3" id="KW-0808">Transferase</keyword>
<evidence type="ECO:0000256" key="2">
    <source>
        <dbReference type="ARBA" id="ARBA00022603"/>
    </source>
</evidence>
<dbReference type="Gene3D" id="3.40.50.150">
    <property type="entry name" value="Vaccinia Virus protein VP39"/>
    <property type="match status" value="1"/>
</dbReference>
<evidence type="ECO:0000256" key="4">
    <source>
        <dbReference type="ARBA" id="ARBA00022691"/>
    </source>
</evidence>
<feature type="region of interest" description="Disordered" evidence="5">
    <location>
        <begin position="40"/>
        <end position="227"/>
    </location>
</feature>
<dbReference type="FunCoup" id="H2NPL8">
    <property type="interactions" value="379"/>
</dbReference>
<dbReference type="GeneTree" id="ENSGT00390000014771"/>
<proteinExistence type="inferred from homology"/>
<dbReference type="GO" id="GO:0005739">
    <property type="term" value="C:mitochondrion"/>
    <property type="evidence" value="ECO:0007669"/>
    <property type="project" value="TreeGrafter"/>
</dbReference>
<dbReference type="InParanoid" id="H2NPL8"/>
<dbReference type="Ensembl" id="ENSPPYT00000008170.3">
    <property type="protein sequence ID" value="ENSPPYP00000007843.3"/>
    <property type="gene ID" value="ENSPPYG00000006927.3"/>
</dbReference>
<evidence type="ECO:0000256" key="1">
    <source>
        <dbReference type="ARBA" id="ARBA00010633"/>
    </source>
</evidence>